<comment type="similarity">
    <text evidence="4 21">Belongs to the glycosyl hydrolase 47 family.</text>
</comment>
<comment type="cofactor">
    <cofactor evidence="1 19">
        <name>Ca(2+)</name>
        <dbReference type="ChEBI" id="CHEBI:29108"/>
    </cofactor>
</comment>
<evidence type="ECO:0000256" key="21">
    <source>
        <dbReference type="RuleBase" id="RU361193"/>
    </source>
</evidence>
<evidence type="ECO:0000256" key="6">
    <source>
        <dbReference type="ARBA" id="ARBA00022723"/>
    </source>
</evidence>
<dbReference type="InParanoid" id="F0ZZH9"/>
<evidence type="ECO:0000256" key="10">
    <source>
        <dbReference type="ARBA" id="ARBA00022989"/>
    </source>
</evidence>
<dbReference type="GeneID" id="10508926"/>
<dbReference type="GO" id="GO:0005509">
    <property type="term" value="F:calcium ion binding"/>
    <property type="evidence" value="ECO:0007669"/>
    <property type="project" value="InterPro"/>
</dbReference>
<keyword evidence="24" id="KW-1185">Reference proteome</keyword>
<keyword evidence="8 19" id="KW-0106">Calcium</keyword>
<dbReference type="Proteomes" id="UP000001064">
    <property type="component" value="Unassembled WGS sequence"/>
</dbReference>
<dbReference type="Pfam" id="PF01532">
    <property type="entry name" value="Glyco_hydro_47"/>
    <property type="match status" value="1"/>
</dbReference>
<evidence type="ECO:0000256" key="4">
    <source>
        <dbReference type="ARBA" id="ARBA00007658"/>
    </source>
</evidence>
<comment type="catalytic activity">
    <reaction evidence="17">
        <text>N(4)-(alpha-D-Man-(1-&gt;2)-alpha-D-Man-(1-&gt;2)-alpha-D-Man-(1-&gt;3)-[alpha-D-Man-(1-&gt;2)-alpha-D-Man-(1-&gt;3)-[alpha-D-Man-(1-&gt;2)-alpha-D-Man-(1-&gt;6)]-alpha-D-Man-(1-&gt;6)]-beta-D-Man-(1-&gt;4)-beta-D-GlcNAc-(1-&gt;4)-beta-D-GlcNAc)-L-asparaginyl-[protein] (N-glucan mannose isomer 9A1,2,3B1,2,3) + 4 H2O = N(4)-(alpha-D-Man-(1-&gt;3)-[alpha-D-Man-(1-&gt;3)-[alpha-D-Man-(1-&gt;6)]-alpha-D-Man-(1-&gt;6)]-beta-D-Man-(1-&gt;4)-beta-D-GlcNAc-(1-&gt;4)-beta-D-GlcNAc)-L-asparaginyl-[protein] (N-glucan mannose isomer 5A1,2) + 4 beta-D-mannose</text>
        <dbReference type="Rhea" id="RHEA:56008"/>
        <dbReference type="Rhea" id="RHEA-COMP:14356"/>
        <dbReference type="Rhea" id="RHEA-COMP:14367"/>
        <dbReference type="ChEBI" id="CHEBI:15377"/>
        <dbReference type="ChEBI" id="CHEBI:28563"/>
        <dbReference type="ChEBI" id="CHEBI:59087"/>
        <dbReference type="ChEBI" id="CHEBI:139493"/>
        <dbReference type="EC" id="3.2.1.113"/>
    </reaction>
</comment>
<evidence type="ECO:0000256" key="17">
    <source>
        <dbReference type="ARBA" id="ARBA00048605"/>
    </source>
</evidence>
<gene>
    <name evidence="23" type="ORF">DICPUDRAFT_157585</name>
</gene>
<feature type="binding site" evidence="19">
    <location>
        <position position="614"/>
    </location>
    <ligand>
        <name>Ca(2+)</name>
        <dbReference type="ChEBI" id="CHEBI:29108"/>
    </ligand>
</feature>
<feature type="active site" evidence="18">
    <location>
        <position position="392"/>
    </location>
</feature>
<dbReference type="KEGG" id="dpp:DICPUDRAFT_157585"/>
<dbReference type="InterPro" id="IPR012341">
    <property type="entry name" value="6hp_glycosidase-like_sf"/>
</dbReference>
<evidence type="ECO:0000256" key="22">
    <source>
        <dbReference type="SAM" id="Phobius"/>
    </source>
</evidence>
<evidence type="ECO:0000256" key="19">
    <source>
        <dbReference type="PIRSR" id="PIRSR601382-2"/>
    </source>
</evidence>
<evidence type="ECO:0000313" key="24">
    <source>
        <dbReference type="Proteomes" id="UP000001064"/>
    </source>
</evidence>
<dbReference type="InterPro" id="IPR001382">
    <property type="entry name" value="Glyco_hydro_47"/>
</dbReference>
<dbReference type="OrthoDB" id="30822at2759"/>
<sequence length="625" mass="71506">MIIRKGIIIISITALIIFIVGFKTTSSFQTDTIASNNKQNIFKNHDSFQQHNNIIKTNDQQSGNNNNNNDINNNINIIKKEGAIDENYDKYKDIGDSSIENSENYSFNQKNFNIDNFDSKEINEVGKLQNIINKLNKINENNTEIRNHKQKLPRFNKSNNPFNKIDMVYNKNKNKNKERAEQIKQSMKFAWDSYKNGAWGHDEWVPLENKHSDWLGGLGLTIVDSIDTLYLMGLEKEYNEAKDWISQLLLSKSKSKVSVFEVNIRYLGAFLTMYDYTGEDVYLNKAKEFGDFLMNAFSNKYPFPVSNLNLSNFKPSATESNCVVLAALGTMSLEFSRLSDITGDPNYKEKIDRIINAMASLETDIKGLYKTTIKRDASGYCDELISIGGQGDSYYEYLLKMWIYTDGEEIIYRDLFIDSADSIIKNLYKITKKDFGYIANLDYGYLVEREEHLTCFAGGMFALAAAANISGDDEKNNIYMEVGREVTKTCAFSYFNSPVGVGPEVFVFNSQGDISLNGGGGSPWYFLRPEALESIFILYRLTGDTMYQDWGWTIYEAIEKNCKVSNGYAGYKDIIFGTRDHVQQSFFMAETLKYLYLLYSDSNTVPLDKYVLNTEAHPLLIKYKN</sequence>
<evidence type="ECO:0000256" key="13">
    <source>
        <dbReference type="ARBA" id="ARBA00023157"/>
    </source>
</evidence>
<evidence type="ECO:0000256" key="7">
    <source>
        <dbReference type="ARBA" id="ARBA00022801"/>
    </source>
</evidence>
<dbReference type="GO" id="GO:0005783">
    <property type="term" value="C:endoplasmic reticulum"/>
    <property type="evidence" value="ECO:0000318"/>
    <property type="project" value="GO_Central"/>
</dbReference>
<dbReference type="AlphaFoldDB" id="F0ZZH9"/>
<keyword evidence="12 22" id="KW-0472">Membrane</keyword>
<dbReference type="PRINTS" id="PR00747">
    <property type="entry name" value="GLYHDRLASE47"/>
</dbReference>
<feature type="active site" description="Proton donor" evidence="18">
    <location>
        <position position="504"/>
    </location>
</feature>
<comment type="subcellular location">
    <subcellularLocation>
        <location evidence="2">Golgi apparatus membrane</location>
        <topology evidence="2">Single-pass type II membrane protein</topology>
    </subcellularLocation>
</comment>
<evidence type="ECO:0000256" key="5">
    <source>
        <dbReference type="ARBA" id="ARBA00022692"/>
    </source>
</evidence>
<dbReference type="FunFam" id="1.50.10.10:FF:000017">
    <property type="entry name" value="alpha-1,2-Mannosidase"/>
    <property type="match status" value="1"/>
</dbReference>
<proteinExistence type="inferred from homology"/>
<evidence type="ECO:0000256" key="20">
    <source>
        <dbReference type="PIRSR" id="PIRSR601382-3"/>
    </source>
</evidence>
<dbReference type="PANTHER" id="PTHR11742:SF6">
    <property type="entry name" value="MANNOSYL-OLIGOSACCHARIDE ALPHA-1,2-MANNOSIDASE IA-RELATED"/>
    <property type="match status" value="1"/>
</dbReference>
<reference evidence="24" key="1">
    <citation type="journal article" date="2011" name="Genome Biol.">
        <title>Comparative genomics of the social amoebae Dictyostelium discoideum and Dictyostelium purpureum.</title>
        <authorList>
            <consortium name="US DOE Joint Genome Institute (JGI-PGF)"/>
            <person name="Sucgang R."/>
            <person name="Kuo A."/>
            <person name="Tian X."/>
            <person name="Salerno W."/>
            <person name="Parikh A."/>
            <person name="Feasley C.L."/>
            <person name="Dalin E."/>
            <person name="Tu H."/>
            <person name="Huang E."/>
            <person name="Barry K."/>
            <person name="Lindquist E."/>
            <person name="Shapiro H."/>
            <person name="Bruce D."/>
            <person name="Schmutz J."/>
            <person name="Salamov A."/>
            <person name="Fey P."/>
            <person name="Gaudet P."/>
            <person name="Anjard C."/>
            <person name="Babu M.M."/>
            <person name="Basu S."/>
            <person name="Bushmanova Y."/>
            <person name="van der Wel H."/>
            <person name="Katoh-Kurasawa M."/>
            <person name="Dinh C."/>
            <person name="Coutinho P.M."/>
            <person name="Saito T."/>
            <person name="Elias M."/>
            <person name="Schaap P."/>
            <person name="Kay R.R."/>
            <person name="Henrissat B."/>
            <person name="Eichinger L."/>
            <person name="Rivero F."/>
            <person name="Putnam N.H."/>
            <person name="West C.M."/>
            <person name="Loomis W.F."/>
            <person name="Chisholm R.L."/>
            <person name="Shaulsky G."/>
            <person name="Strassmann J.E."/>
            <person name="Queller D.C."/>
            <person name="Kuspa A."/>
            <person name="Grigoriev I.V."/>
        </authorList>
    </citation>
    <scope>NUCLEOTIDE SEQUENCE [LARGE SCALE GENOMIC DNA]</scope>
    <source>
        <strain evidence="24">QSDP1</strain>
    </source>
</reference>
<dbReference type="GO" id="GO:0036503">
    <property type="term" value="P:ERAD pathway"/>
    <property type="evidence" value="ECO:0000318"/>
    <property type="project" value="GO_Central"/>
</dbReference>
<dbReference type="GO" id="GO:0009100">
    <property type="term" value="P:glycoprotein metabolic process"/>
    <property type="evidence" value="ECO:0007669"/>
    <property type="project" value="UniProtKB-ARBA"/>
</dbReference>
<dbReference type="EMBL" id="GL871312">
    <property type="protein sequence ID" value="EGC30650.1"/>
    <property type="molecule type" value="Genomic_DNA"/>
</dbReference>
<dbReference type="EC" id="3.2.1.-" evidence="21"/>
<feature type="transmembrane region" description="Helical" evidence="22">
    <location>
        <begin position="7"/>
        <end position="25"/>
    </location>
</feature>
<evidence type="ECO:0000256" key="15">
    <source>
        <dbReference type="ARBA" id="ARBA00023295"/>
    </source>
</evidence>
<evidence type="ECO:0000256" key="18">
    <source>
        <dbReference type="PIRSR" id="PIRSR601382-1"/>
    </source>
</evidence>
<organism evidence="23 24">
    <name type="scientific">Dictyostelium purpureum</name>
    <name type="common">Slime mold</name>
    <dbReference type="NCBI Taxonomy" id="5786"/>
    <lineage>
        <taxon>Eukaryota</taxon>
        <taxon>Amoebozoa</taxon>
        <taxon>Evosea</taxon>
        <taxon>Eumycetozoa</taxon>
        <taxon>Dictyostelia</taxon>
        <taxon>Dictyosteliales</taxon>
        <taxon>Dictyosteliaceae</taxon>
        <taxon>Dictyostelium</taxon>
    </lineage>
</organism>
<keyword evidence="9" id="KW-0735">Signal-anchor</keyword>
<evidence type="ECO:0000256" key="11">
    <source>
        <dbReference type="ARBA" id="ARBA00023034"/>
    </source>
</evidence>
<keyword evidence="14" id="KW-0325">Glycoprotein</keyword>
<dbReference type="eggNOG" id="KOG2204">
    <property type="taxonomic scope" value="Eukaryota"/>
</dbReference>
<evidence type="ECO:0000256" key="3">
    <source>
        <dbReference type="ARBA" id="ARBA00004922"/>
    </source>
</evidence>
<feature type="active site" evidence="18">
    <location>
        <position position="530"/>
    </location>
</feature>
<evidence type="ECO:0000256" key="1">
    <source>
        <dbReference type="ARBA" id="ARBA00001913"/>
    </source>
</evidence>
<feature type="active site" description="Proton donor" evidence="18">
    <location>
        <position position="261"/>
    </location>
</feature>
<evidence type="ECO:0000256" key="12">
    <source>
        <dbReference type="ARBA" id="ARBA00023136"/>
    </source>
</evidence>
<protein>
    <recommendedName>
        <fullName evidence="21">alpha-1,2-Mannosidase</fullName>
        <ecNumber evidence="21">3.2.1.-</ecNumber>
    </recommendedName>
</protein>
<dbReference type="VEuPathDB" id="AmoebaDB:DICPUDRAFT_157585"/>
<evidence type="ECO:0000256" key="2">
    <source>
        <dbReference type="ARBA" id="ARBA00004323"/>
    </source>
</evidence>
<dbReference type="GO" id="GO:0005975">
    <property type="term" value="P:carbohydrate metabolic process"/>
    <property type="evidence" value="ECO:0007669"/>
    <property type="project" value="InterPro"/>
</dbReference>
<dbReference type="InterPro" id="IPR036026">
    <property type="entry name" value="Seven-hairpin_glycosidases"/>
</dbReference>
<dbReference type="OMA" id="AAFKHSW"/>
<evidence type="ECO:0000256" key="16">
    <source>
        <dbReference type="ARBA" id="ARBA00047669"/>
    </source>
</evidence>
<dbReference type="InterPro" id="IPR050749">
    <property type="entry name" value="Glycosyl_Hydrolase_47"/>
</dbReference>
<dbReference type="RefSeq" id="XP_003292831.1">
    <property type="nucleotide sequence ID" value="XM_003292783.1"/>
</dbReference>
<evidence type="ECO:0000313" key="23">
    <source>
        <dbReference type="EMBL" id="EGC30650.1"/>
    </source>
</evidence>
<keyword evidence="15 21" id="KW-0326">Glycosidase</keyword>
<keyword evidence="11" id="KW-0333">Golgi apparatus</keyword>
<keyword evidence="6 19" id="KW-0479">Metal-binding</keyword>
<dbReference type="GO" id="GO:0004571">
    <property type="term" value="F:mannosyl-oligosaccharide 1,2-alpha-mannosidase activity"/>
    <property type="evidence" value="ECO:0000318"/>
    <property type="project" value="GO_Central"/>
</dbReference>
<accession>F0ZZH9</accession>
<keyword evidence="5 22" id="KW-0812">Transmembrane</keyword>
<dbReference type="PANTHER" id="PTHR11742">
    <property type="entry name" value="MANNOSYL-OLIGOSACCHARIDE ALPHA-1,2-MANNOSIDASE-RELATED"/>
    <property type="match status" value="1"/>
</dbReference>
<dbReference type="Gene3D" id="1.50.10.10">
    <property type="match status" value="1"/>
</dbReference>
<comment type="catalytic activity">
    <reaction evidence="16">
        <text>N(4)-(alpha-D-Man-(1-&gt;2)-alpha-D-Man-(1-&gt;2)-alpha-D-Man-(1-&gt;3)-[alpha-D-Man-(1-&gt;3)-[alpha-D-Man-(1-&gt;2)-alpha-D-Man-(1-&gt;6)]-alpha-D-Man-(1-&gt;6)]-beta-D-Man-(1-&gt;4)-beta-D-GlcNAc-(1-&gt;4)-beta-D-GlcNAc)-L-asparaginyl-[protein] (N-glucan mannose isomer 8A1,2,3B1,3) + 3 H2O = N(4)-(alpha-D-Man-(1-&gt;3)-[alpha-D-Man-(1-&gt;3)-[alpha-D-Man-(1-&gt;6)]-alpha-D-Man-(1-&gt;6)]-beta-D-Man-(1-&gt;4)-beta-D-GlcNAc-(1-&gt;4)-beta-D-GlcNAc)-L-asparaginyl-[protein] (N-glucan mannose isomer 5A1,2) + 3 beta-D-mannose</text>
        <dbReference type="Rhea" id="RHEA:56028"/>
        <dbReference type="Rhea" id="RHEA-COMP:14358"/>
        <dbReference type="Rhea" id="RHEA-COMP:14367"/>
        <dbReference type="ChEBI" id="CHEBI:15377"/>
        <dbReference type="ChEBI" id="CHEBI:28563"/>
        <dbReference type="ChEBI" id="CHEBI:59087"/>
        <dbReference type="ChEBI" id="CHEBI:60628"/>
        <dbReference type="EC" id="3.2.1.113"/>
    </reaction>
</comment>
<evidence type="ECO:0000256" key="8">
    <source>
        <dbReference type="ARBA" id="ARBA00022837"/>
    </source>
</evidence>
<dbReference type="SUPFAM" id="SSF48225">
    <property type="entry name" value="Seven-hairpin glycosidases"/>
    <property type="match status" value="1"/>
</dbReference>
<evidence type="ECO:0000256" key="9">
    <source>
        <dbReference type="ARBA" id="ARBA00022968"/>
    </source>
</evidence>
<comment type="pathway">
    <text evidence="3">Protein modification; protein glycosylation.</text>
</comment>
<feature type="disulfide bond" evidence="20">
    <location>
        <begin position="455"/>
        <end position="490"/>
    </location>
</feature>
<evidence type="ECO:0000256" key="14">
    <source>
        <dbReference type="ARBA" id="ARBA00023180"/>
    </source>
</evidence>
<name>F0ZZH9_DICPU</name>
<keyword evidence="13 20" id="KW-1015">Disulfide bond</keyword>
<dbReference type="GO" id="GO:0000139">
    <property type="term" value="C:Golgi membrane"/>
    <property type="evidence" value="ECO:0000318"/>
    <property type="project" value="GO_Central"/>
</dbReference>
<keyword evidence="7 21" id="KW-0378">Hydrolase</keyword>
<keyword evidence="10 22" id="KW-1133">Transmembrane helix</keyword>